<dbReference type="SUPFAM" id="SSF54285">
    <property type="entry name" value="MoaD/ThiS"/>
    <property type="match status" value="1"/>
</dbReference>
<evidence type="ECO:0000256" key="2">
    <source>
        <dbReference type="ARBA" id="ARBA00024200"/>
    </source>
</evidence>
<organism evidence="4 5">
    <name type="scientific">Henriciella pelagia</name>
    <dbReference type="NCBI Taxonomy" id="1977912"/>
    <lineage>
        <taxon>Bacteria</taxon>
        <taxon>Pseudomonadati</taxon>
        <taxon>Pseudomonadota</taxon>
        <taxon>Alphaproteobacteria</taxon>
        <taxon>Hyphomonadales</taxon>
        <taxon>Hyphomonadaceae</taxon>
        <taxon>Henriciella</taxon>
    </lineage>
</organism>
<dbReference type="CDD" id="cd00754">
    <property type="entry name" value="Ubl_MoaD"/>
    <property type="match status" value="1"/>
</dbReference>
<dbReference type="PANTHER" id="PTHR33359:SF1">
    <property type="entry name" value="MOLYBDOPTERIN SYNTHASE SULFUR CARRIER SUBUNIT"/>
    <property type="match status" value="1"/>
</dbReference>
<comment type="similarity">
    <text evidence="2">Belongs to the MoaD family.</text>
</comment>
<dbReference type="InterPro" id="IPR016155">
    <property type="entry name" value="Mopterin_synth/thiamin_S_b"/>
</dbReference>
<comment type="caution">
    <text evidence="4">The sequence shown here is derived from an EMBL/GenBank/DDBJ whole genome shotgun (WGS) entry which is preliminary data.</text>
</comment>
<keyword evidence="5" id="KW-1185">Reference proteome</keyword>
<reference evidence="5" key="1">
    <citation type="journal article" date="2019" name="Int. J. Syst. Evol. Microbiol.">
        <title>The Global Catalogue of Microorganisms (GCM) 10K type strain sequencing project: providing services to taxonomists for standard genome sequencing and annotation.</title>
        <authorList>
            <consortium name="The Broad Institute Genomics Platform"/>
            <consortium name="The Broad Institute Genome Sequencing Center for Infectious Disease"/>
            <person name="Wu L."/>
            <person name="Ma J."/>
        </authorList>
    </citation>
    <scope>NUCLEOTIDE SEQUENCE [LARGE SCALE GENOMIC DNA]</scope>
    <source>
        <strain evidence="5">CGMCC 1.15928</strain>
    </source>
</reference>
<sequence>MAEILYFGRLSDVTGTFCEQVSLPASVSDTSAVRSWLDQENALDGALLEASVRLAVNGEIVTDPYPVTDGDEIAFLPPVGGG</sequence>
<dbReference type="RefSeq" id="WP_084393041.1">
    <property type="nucleotide sequence ID" value="NZ_BMKF01000002.1"/>
</dbReference>
<name>A0ABQ1JH30_9PROT</name>
<dbReference type="EMBL" id="BMKF01000002">
    <property type="protein sequence ID" value="GGB68268.1"/>
    <property type="molecule type" value="Genomic_DNA"/>
</dbReference>
<keyword evidence="1" id="KW-0547">Nucleotide-binding</keyword>
<dbReference type="Pfam" id="PF02597">
    <property type="entry name" value="ThiS"/>
    <property type="match status" value="1"/>
</dbReference>
<gene>
    <name evidence="4" type="ORF">GCM10011503_16050</name>
</gene>
<dbReference type="Proteomes" id="UP000628854">
    <property type="component" value="Unassembled WGS sequence"/>
</dbReference>
<accession>A0ABQ1JH30</accession>
<proteinExistence type="inferred from homology"/>
<dbReference type="InterPro" id="IPR012675">
    <property type="entry name" value="Beta-grasp_dom_sf"/>
</dbReference>
<evidence type="ECO:0000256" key="3">
    <source>
        <dbReference type="ARBA" id="ARBA00024247"/>
    </source>
</evidence>
<dbReference type="PANTHER" id="PTHR33359">
    <property type="entry name" value="MOLYBDOPTERIN SYNTHASE SULFUR CARRIER SUBUNIT"/>
    <property type="match status" value="1"/>
</dbReference>
<evidence type="ECO:0000256" key="1">
    <source>
        <dbReference type="ARBA" id="ARBA00022741"/>
    </source>
</evidence>
<evidence type="ECO:0000313" key="5">
    <source>
        <dbReference type="Proteomes" id="UP000628854"/>
    </source>
</evidence>
<dbReference type="Gene3D" id="3.10.20.30">
    <property type="match status" value="1"/>
</dbReference>
<dbReference type="InterPro" id="IPR044672">
    <property type="entry name" value="MOCS2A"/>
</dbReference>
<protein>
    <recommendedName>
        <fullName evidence="3">Molybdopterin synthase sulfur carrier subunit</fullName>
    </recommendedName>
</protein>
<dbReference type="InterPro" id="IPR003749">
    <property type="entry name" value="ThiS/MoaD-like"/>
</dbReference>
<evidence type="ECO:0000313" key="4">
    <source>
        <dbReference type="EMBL" id="GGB68268.1"/>
    </source>
</evidence>